<dbReference type="Gene3D" id="3.40.50.2300">
    <property type="match status" value="1"/>
</dbReference>
<dbReference type="Pfam" id="PF00072">
    <property type="entry name" value="Response_reg"/>
    <property type="match status" value="1"/>
</dbReference>
<dbReference type="GO" id="GO:0000160">
    <property type="term" value="P:phosphorelay signal transduction system"/>
    <property type="evidence" value="ECO:0007669"/>
    <property type="project" value="InterPro"/>
</dbReference>
<dbReference type="SMART" id="SM00448">
    <property type="entry name" value="REC"/>
    <property type="match status" value="1"/>
</dbReference>
<proteinExistence type="predicted"/>
<sequence length="127" mass="14137">MAKNLRVLVVEDDAIIGMDIEHRVKKLGYEVCGVADTAEEALDIASRTHPDVALMDIRLRGEVDGIEAARMLRDTLAVPVIFITAYSDMKMRSRALDMDPLGYIVKPLREVELKNTLEAAEEKIRAG</sequence>
<feature type="domain" description="Response regulatory" evidence="3">
    <location>
        <begin position="6"/>
        <end position="121"/>
    </location>
</feature>
<dbReference type="CDD" id="cd17534">
    <property type="entry name" value="REC_DC-like"/>
    <property type="match status" value="1"/>
</dbReference>
<gene>
    <name evidence="4" type="ORF">L0665_07095</name>
</gene>
<dbReference type="InterPro" id="IPR050595">
    <property type="entry name" value="Bact_response_regulator"/>
</dbReference>
<keyword evidence="1 2" id="KW-0597">Phosphoprotein</keyword>
<name>A0A9Q4KVN7_9EURY</name>
<dbReference type="PANTHER" id="PTHR44591">
    <property type="entry name" value="STRESS RESPONSE REGULATOR PROTEIN 1"/>
    <property type="match status" value="1"/>
</dbReference>
<dbReference type="SUPFAM" id="SSF52172">
    <property type="entry name" value="CheY-like"/>
    <property type="match status" value="1"/>
</dbReference>
<feature type="modified residue" description="4-aspartylphosphate" evidence="2">
    <location>
        <position position="56"/>
    </location>
</feature>
<dbReference type="InterPro" id="IPR001789">
    <property type="entry name" value="Sig_transdc_resp-reg_receiver"/>
</dbReference>
<protein>
    <submittedName>
        <fullName evidence="4">Response regulator</fullName>
    </submittedName>
</protein>
<dbReference type="PANTHER" id="PTHR44591:SF3">
    <property type="entry name" value="RESPONSE REGULATORY DOMAIN-CONTAINING PROTEIN"/>
    <property type="match status" value="1"/>
</dbReference>
<accession>A0A9Q4KVN7</accession>
<evidence type="ECO:0000313" key="5">
    <source>
        <dbReference type="Proteomes" id="UP001143747"/>
    </source>
</evidence>
<evidence type="ECO:0000259" key="3">
    <source>
        <dbReference type="PROSITE" id="PS50110"/>
    </source>
</evidence>
<evidence type="ECO:0000256" key="1">
    <source>
        <dbReference type="ARBA" id="ARBA00022553"/>
    </source>
</evidence>
<evidence type="ECO:0000256" key="2">
    <source>
        <dbReference type="PROSITE-ProRule" id="PRU00169"/>
    </source>
</evidence>
<organism evidence="4 5">
    <name type="scientific">Methanogenium marinum</name>
    <dbReference type="NCBI Taxonomy" id="348610"/>
    <lineage>
        <taxon>Archaea</taxon>
        <taxon>Methanobacteriati</taxon>
        <taxon>Methanobacteriota</taxon>
        <taxon>Stenosarchaea group</taxon>
        <taxon>Methanomicrobia</taxon>
        <taxon>Methanomicrobiales</taxon>
        <taxon>Methanomicrobiaceae</taxon>
        <taxon>Methanogenium</taxon>
    </lineage>
</organism>
<keyword evidence="5" id="KW-1185">Reference proteome</keyword>
<dbReference type="InterPro" id="IPR011006">
    <property type="entry name" value="CheY-like_superfamily"/>
</dbReference>
<comment type="caution">
    <text evidence="4">The sequence shown here is derived from an EMBL/GenBank/DDBJ whole genome shotgun (WGS) entry which is preliminary data.</text>
</comment>
<dbReference type="AlphaFoldDB" id="A0A9Q4KVN7"/>
<dbReference type="PROSITE" id="PS50110">
    <property type="entry name" value="RESPONSE_REGULATORY"/>
    <property type="match status" value="1"/>
</dbReference>
<dbReference type="RefSeq" id="WP_274925005.1">
    <property type="nucleotide sequence ID" value="NZ_JAKELO010000002.1"/>
</dbReference>
<dbReference type="EMBL" id="JAKELO010000002">
    <property type="protein sequence ID" value="MDE4908376.1"/>
    <property type="molecule type" value="Genomic_DNA"/>
</dbReference>
<dbReference type="Proteomes" id="UP001143747">
    <property type="component" value="Unassembled WGS sequence"/>
</dbReference>
<reference evidence="4" key="1">
    <citation type="submission" date="2022-01" db="EMBL/GenBank/DDBJ databases">
        <title>Draft genome of Methanogenium marinum DSM 15558.</title>
        <authorList>
            <person name="Chen S.-C."/>
            <person name="You Y.-T."/>
        </authorList>
    </citation>
    <scope>NUCLEOTIDE SEQUENCE</scope>
    <source>
        <strain evidence="4">DSM 15558</strain>
    </source>
</reference>
<evidence type="ECO:0000313" key="4">
    <source>
        <dbReference type="EMBL" id="MDE4908376.1"/>
    </source>
</evidence>